<evidence type="ECO:0000313" key="2">
    <source>
        <dbReference type="Proteomes" id="UP000590740"/>
    </source>
</evidence>
<protein>
    <submittedName>
        <fullName evidence="1">Uncharacterized protein</fullName>
    </submittedName>
</protein>
<accession>A0A7W7YEK6</accession>
<dbReference type="RefSeq" id="WP_184342223.1">
    <property type="nucleotide sequence ID" value="NZ_JACHIG010000009.1"/>
</dbReference>
<keyword evidence="2" id="KW-1185">Reference proteome</keyword>
<organism evidence="1 2">
    <name type="scientific">Prosthecobacter vanneervenii</name>
    <dbReference type="NCBI Taxonomy" id="48466"/>
    <lineage>
        <taxon>Bacteria</taxon>
        <taxon>Pseudomonadati</taxon>
        <taxon>Verrucomicrobiota</taxon>
        <taxon>Verrucomicrobiia</taxon>
        <taxon>Verrucomicrobiales</taxon>
        <taxon>Verrucomicrobiaceae</taxon>
        <taxon>Prosthecobacter</taxon>
    </lineage>
</organism>
<reference evidence="1 2" key="1">
    <citation type="submission" date="2020-08" db="EMBL/GenBank/DDBJ databases">
        <title>Genomic Encyclopedia of Type Strains, Phase IV (KMG-IV): sequencing the most valuable type-strain genomes for metagenomic binning, comparative biology and taxonomic classification.</title>
        <authorList>
            <person name="Goeker M."/>
        </authorList>
    </citation>
    <scope>NUCLEOTIDE SEQUENCE [LARGE SCALE GENOMIC DNA]</scope>
    <source>
        <strain evidence="1 2">DSM 12252</strain>
    </source>
</reference>
<evidence type="ECO:0000313" key="1">
    <source>
        <dbReference type="EMBL" id="MBB5034425.1"/>
    </source>
</evidence>
<comment type="caution">
    <text evidence="1">The sequence shown here is derived from an EMBL/GenBank/DDBJ whole genome shotgun (WGS) entry which is preliminary data.</text>
</comment>
<proteinExistence type="predicted"/>
<dbReference type="Proteomes" id="UP000590740">
    <property type="component" value="Unassembled WGS sequence"/>
</dbReference>
<name>A0A7W7YEK6_9BACT</name>
<dbReference type="EMBL" id="JACHIG010000009">
    <property type="protein sequence ID" value="MBB5034425.1"/>
    <property type="molecule type" value="Genomic_DNA"/>
</dbReference>
<dbReference type="AlphaFoldDB" id="A0A7W7YEK6"/>
<sequence length="213" mass="24047">MKPDLLAQLPRSQREAMESAGYRVTRWAAARAVLQARVTKNRIAGVLGEFLAHWLPHRIVDEDTAEFWLSFGHNEERIQLTGGSPSMVNSLRERALLHLPGLRSFWSQELRQQHFAALRSLVPQAWLLDDTTVPNGAVIEGLNAVSWEQVRMTCKKWLVEDDAGLEHTDWKSALAGRGSVLSTQMSYLTKLKAQYLRNEHGQVVLHSIQEASS</sequence>
<gene>
    <name evidence="1" type="ORF">HNQ65_004019</name>
</gene>